<dbReference type="OrthoDB" id="5388207at2759"/>
<sequence>METINNAVTTASKIIWGEGNPAESNETAGTEPISGQTGKGTVNEPYDQGNSTNPISTSTHPSSNTITKTNDTTTPNTTTLPDRTTDKMTSHTHTEGSDPTGPHDSHLGNKADPRVDSDHVGSYGNTTGASNTETTPSSNPTNLHNAAAGGPPEPHQETDKTGVIGGHGDPLKTSDNVASESSSNPGVVPSSGAGISHKQQGADRPNDEPTGEQKGAVKESKEDAEDFLKTKDPNDHSGEPMHMHTGAGDGSTVPKTQAERRESTIGNPGGQEHGKETSEGTGEQWVKTSGMSADGGDFDATKPGAGREADSLMEQKGIHKTEPGKPSEPLPESSGHGHGQAEKEKVPLGEKIKAKLHIGHKDK</sequence>
<feature type="compositionally biased region" description="Basic and acidic residues" evidence="1">
    <location>
        <begin position="339"/>
        <end position="363"/>
    </location>
</feature>
<dbReference type="Proteomes" id="UP000799757">
    <property type="component" value="Unassembled WGS sequence"/>
</dbReference>
<feature type="compositionally biased region" description="Polar residues" evidence="1">
    <location>
        <begin position="22"/>
        <end position="40"/>
    </location>
</feature>
<gene>
    <name evidence="2" type="ORF">K505DRAFT_267920</name>
</gene>
<proteinExistence type="predicted"/>
<feature type="compositionally biased region" description="Polar residues" evidence="1">
    <location>
        <begin position="48"/>
        <end position="63"/>
    </location>
</feature>
<reference evidence="2" key="1">
    <citation type="journal article" date="2020" name="Stud. Mycol.">
        <title>101 Dothideomycetes genomes: a test case for predicting lifestyles and emergence of pathogens.</title>
        <authorList>
            <person name="Haridas S."/>
            <person name="Albert R."/>
            <person name="Binder M."/>
            <person name="Bloem J."/>
            <person name="Labutti K."/>
            <person name="Salamov A."/>
            <person name="Andreopoulos B."/>
            <person name="Baker S."/>
            <person name="Barry K."/>
            <person name="Bills G."/>
            <person name="Bluhm B."/>
            <person name="Cannon C."/>
            <person name="Castanera R."/>
            <person name="Culley D."/>
            <person name="Daum C."/>
            <person name="Ezra D."/>
            <person name="Gonzalez J."/>
            <person name="Henrissat B."/>
            <person name="Kuo A."/>
            <person name="Liang C."/>
            <person name="Lipzen A."/>
            <person name="Lutzoni F."/>
            <person name="Magnuson J."/>
            <person name="Mondo S."/>
            <person name="Nolan M."/>
            <person name="Ohm R."/>
            <person name="Pangilinan J."/>
            <person name="Park H.-J."/>
            <person name="Ramirez L."/>
            <person name="Alfaro M."/>
            <person name="Sun H."/>
            <person name="Tritt A."/>
            <person name="Yoshinaga Y."/>
            <person name="Zwiers L.-H."/>
            <person name="Turgeon B."/>
            <person name="Goodwin S."/>
            <person name="Spatafora J."/>
            <person name="Crous P."/>
            <person name="Grigoriev I."/>
        </authorList>
    </citation>
    <scope>NUCLEOTIDE SEQUENCE</scope>
    <source>
        <strain evidence="2">CBS 109.77</strain>
    </source>
</reference>
<evidence type="ECO:0000313" key="3">
    <source>
        <dbReference type="Proteomes" id="UP000799757"/>
    </source>
</evidence>
<feature type="compositionally biased region" description="Low complexity" evidence="1">
    <location>
        <begin position="64"/>
        <end position="82"/>
    </location>
</feature>
<accession>A0A6A6XPV1</accession>
<feature type="compositionally biased region" description="Basic and acidic residues" evidence="1">
    <location>
        <begin position="83"/>
        <end position="119"/>
    </location>
</feature>
<feature type="compositionally biased region" description="Basic and acidic residues" evidence="1">
    <location>
        <begin position="316"/>
        <end position="325"/>
    </location>
</feature>
<name>A0A6A6XPV1_9PLEO</name>
<protein>
    <submittedName>
        <fullName evidence="2">Uncharacterized protein</fullName>
    </submittedName>
</protein>
<keyword evidence="3" id="KW-1185">Reference proteome</keyword>
<organism evidence="2 3">
    <name type="scientific">Melanomma pulvis-pyrius CBS 109.77</name>
    <dbReference type="NCBI Taxonomy" id="1314802"/>
    <lineage>
        <taxon>Eukaryota</taxon>
        <taxon>Fungi</taxon>
        <taxon>Dikarya</taxon>
        <taxon>Ascomycota</taxon>
        <taxon>Pezizomycotina</taxon>
        <taxon>Dothideomycetes</taxon>
        <taxon>Pleosporomycetidae</taxon>
        <taxon>Pleosporales</taxon>
        <taxon>Melanommataceae</taxon>
        <taxon>Melanomma</taxon>
    </lineage>
</organism>
<feature type="compositionally biased region" description="Polar residues" evidence="1">
    <location>
        <begin position="1"/>
        <end position="12"/>
    </location>
</feature>
<evidence type="ECO:0000313" key="2">
    <source>
        <dbReference type="EMBL" id="KAF2798274.1"/>
    </source>
</evidence>
<feature type="compositionally biased region" description="Basic and acidic residues" evidence="1">
    <location>
        <begin position="215"/>
        <end position="242"/>
    </location>
</feature>
<evidence type="ECO:0000256" key="1">
    <source>
        <dbReference type="SAM" id="MobiDB-lite"/>
    </source>
</evidence>
<feature type="region of interest" description="Disordered" evidence="1">
    <location>
        <begin position="1"/>
        <end position="363"/>
    </location>
</feature>
<feature type="compositionally biased region" description="Low complexity" evidence="1">
    <location>
        <begin position="179"/>
        <end position="192"/>
    </location>
</feature>
<dbReference type="EMBL" id="MU001787">
    <property type="protein sequence ID" value="KAF2798274.1"/>
    <property type="molecule type" value="Genomic_DNA"/>
</dbReference>
<dbReference type="AlphaFoldDB" id="A0A6A6XPV1"/>
<feature type="compositionally biased region" description="Low complexity" evidence="1">
    <location>
        <begin position="130"/>
        <end position="142"/>
    </location>
</feature>